<evidence type="ECO:0000313" key="3">
    <source>
        <dbReference type="Proteomes" id="UP000287563"/>
    </source>
</evidence>
<feature type="transmembrane region" description="Helical" evidence="1">
    <location>
        <begin position="12"/>
        <end position="31"/>
    </location>
</feature>
<name>A0A3S3UM35_9GAMM</name>
<sequence length="85" mass="9666">MTSDMSLSAVNFLPFTLLLAPISVFLLWLALKKKKVWLIRLALVGLVLAVLLLVVFQYLDYKHFENCLLQGANYGVFRGTCIQFD</sequence>
<proteinExistence type="predicted"/>
<reference evidence="2 3" key="1">
    <citation type="submission" date="2018-11" db="EMBL/GenBank/DDBJ databases">
        <title>Photobacterium sp. BEI247 sp. nov., a marine bacterium isolated from Yongle Blue Hole in the South China Sea.</title>
        <authorList>
            <person name="Wang X."/>
        </authorList>
    </citation>
    <scope>NUCLEOTIDE SEQUENCE [LARGE SCALE GENOMIC DNA]</scope>
    <source>
        <strain evidence="3">BEI247</strain>
    </source>
</reference>
<dbReference type="AlphaFoldDB" id="A0A3S3UM35"/>
<evidence type="ECO:0000313" key="2">
    <source>
        <dbReference type="EMBL" id="RWX55600.1"/>
    </source>
</evidence>
<protein>
    <submittedName>
        <fullName evidence="2">Uncharacterized protein</fullName>
    </submittedName>
</protein>
<keyword evidence="3" id="KW-1185">Reference proteome</keyword>
<organism evidence="2 3">
    <name type="scientific">Photobacterium chitinilyticum</name>
    <dbReference type="NCBI Taxonomy" id="2485123"/>
    <lineage>
        <taxon>Bacteria</taxon>
        <taxon>Pseudomonadati</taxon>
        <taxon>Pseudomonadota</taxon>
        <taxon>Gammaproteobacteria</taxon>
        <taxon>Vibrionales</taxon>
        <taxon>Vibrionaceae</taxon>
        <taxon>Photobacterium</taxon>
    </lineage>
</organism>
<feature type="transmembrane region" description="Helical" evidence="1">
    <location>
        <begin position="38"/>
        <end position="59"/>
    </location>
</feature>
<dbReference type="EMBL" id="RJLM01000003">
    <property type="protein sequence ID" value="RWX55600.1"/>
    <property type="molecule type" value="Genomic_DNA"/>
</dbReference>
<evidence type="ECO:0000256" key="1">
    <source>
        <dbReference type="SAM" id="Phobius"/>
    </source>
</evidence>
<keyword evidence="1" id="KW-1133">Transmembrane helix</keyword>
<accession>A0A3S3UM35</accession>
<keyword evidence="1" id="KW-0472">Membrane</keyword>
<comment type="caution">
    <text evidence="2">The sequence shown here is derived from an EMBL/GenBank/DDBJ whole genome shotgun (WGS) entry which is preliminary data.</text>
</comment>
<gene>
    <name evidence="2" type="ORF">EDI28_09600</name>
</gene>
<keyword evidence="1" id="KW-0812">Transmembrane</keyword>
<dbReference type="Proteomes" id="UP000287563">
    <property type="component" value="Unassembled WGS sequence"/>
</dbReference>